<keyword evidence="3" id="KW-0472">Membrane</keyword>
<dbReference type="KEGG" id="alp:LPB137_11930"/>
<dbReference type="PROSITE" id="PS50887">
    <property type="entry name" value="GGDEF"/>
    <property type="match status" value="1"/>
</dbReference>
<dbReference type="PANTHER" id="PTHR45138">
    <property type="entry name" value="REGULATORY COMPONENTS OF SENSORY TRANSDUCTION SYSTEM"/>
    <property type="match status" value="1"/>
</dbReference>
<dbReference type="EMBL" id="CP019070">
    <property type="protein sequence ID" value="APW66505.1"/>
    <property type="molecule type" value="Genomic_DNA"/>
</dbReference>
<dbReference type="Proteomes" id="UP000186074">
    <property type="component" value="Chromosome"/>
</dbReference>
<dbReference type="SUPFAM" id="SSF55073">
    <property type="entry name" value="Nucleotide cyclase"/>
    <property type="match status" value="1"/>
</dbReference>
<organism evidence="5 6">
    <name type="scientific">Poseidonibacter parvus</name>
    <dbReference type="NCBI Taxonomy" id="1850254"/>
    <lineage>
        <taxon>Bacteria</taxon>
        <taxon>Pseudomonadati</taxon>
        <taxon>Campylobacterota</taxon>
        <taxon>Epsilonproteobacteria</taxon>
        <taxon>Campylobacterales</taxon>
        <taxon>Arcobacteraceae</taxon>
        <taxon>Poseidonibacter</taxon>
    </lineage>
</organism>
<dbReference type="GO" id="GO:0052621">
    <property type="term" value="F:diguanylate cyclase activity"/>
    <property type="evidence" value="ECO:0007669"/>
    <property type="project" value="UniProtKB-EC"/>
</dbReference>
<dbReference type="InterPro" id="IPR043128">
    <property type="entry name" value="Rev_trsase/Diguanyl_cyclase"/>
</dbReference>
<keyword evidence="3" id="KW-0812">Transmembrane</keyword>
<dbReference type="SMART" id="SM00267">
    <property type="entry name" value="GGDEF"/>
    <property type="match status" value="1"/>
</dbReference>
<evidence type="ECO:0000313" key="5">
    <source>
        <dbReference type="EMBL" id="APW66505.1"/>
    </source>
</evidence>
<name>A0A1P8KPN5_9BACT</name>
<evidence type="ECO:0000256" key="3">
    <source>
        <dbReference type="SAM" id="Phobius"/>
    </source>
</evidence>
<comment type="catalytic activity">
    <reaction evidence="2">
        <text>2 GTP = 3',3'-c-di-GMP + 2 diphosphate</text>
        <dbReference type="Rhea" id="RHEA:24898"/>
        <dbReference type="ChEBI" id="CHEBI:33019"/>
        <dbReference type="ChEBI" id="CHEBI:37565"/>
        <dbReference type="ChEBI" id="CHEBI:58805"/>
        <dbReference type="EC" id="2.7.7.65"/>
    </reaction>
</comment>
<evidence type="ECO:0000259" key="4">
    <source>
        <dbReference type="PROSITE" id="PS50887"/>
    </source>
</evidence>
<dbReference type="FunFam" id="3.30.70.270:FF:000001">
    <property type="entry name" value="Diguanylate cyclase domain protein"/>
    <property type="match status" value="1"/>
</dbReference>
<keyword evidence="3" id="KW-1133">Transmembrane helix</keyword>
<dbReference type="InterPro" id="IPR029787">
    <property type="entry name" value="Nucleotide_cyclase"/>
</dbReference>
<dbReference type="EC" id="2.7.7.65" evidence="1"/>
<dbReference type="CDD" id="cd01949">
    <property type="entry name" value="GGDEF"/>
    <property type="match status" value="1"/>
</dbReference>
<evidence type="ECO:0000313" key="6">
    <source>
        <dbReference type="Proteomes" id="UP000186074"/>
    </source>
</evidence>
<dbReference type="NCBIfam" id="TIGR00254">
    <property type="entry name" value="GGDEF"/>
    <property type="match status" value="1"/>
</dbReference>
<feature type="transmembrane region" description="Helical" evidence="3">
    <location>
        <begin position="29"/>
        <end position="48"/>
    </location>
</feature>
<protein>
    <recommendedName>
        <fullName evidence="1">diguanylate cyclase</fullName>
        <ecNumber evidence="1">2.7.7.65</ecNumber>
    </recommendedName>
</protein>
<dbReference type="InterPro" id="IPR000160">
    <property type="entry name" value="GGDEF_dom"/>
</dbReference>
<dbReference type="GO" id="GO:1902201">
    <property type="term" value="P:negative regulation of bacterial-type flagellum-dependent cell motility"/>
    <property type="evidence" value="ECO:0007669"/>
    <property type="project" value="TreeGrafter"/>
</dbReference>
<proteinExistence type="predicted"/>
<dbReference type="InterPro" id="IPR050469">
    <property type="entry name" value="Diguanylate_Cyclase"/>
</dbReference>
<keyword evidence="6" id="KW-1185">Reference proteome</keyword>
<dbReference type="GO" id="GO:0005886">
    <property type="term" value="C:plasma membrane"/>
    <property type="evidence" value="ECO:0007669"/>
    <property type="project" value="TreeGrafter"/>
</dbReference>
<sequence>MKFKNILLTPFILVSPLFSNDEILLEKYLYTFTIPLLLIILIILIINHKMRNEISRRRKAEKELQNYANKDSLTQIFNRGKIDLLISDEIKKSKDKKQTFSIIFFDIDNFKRINDDFGHIKGDKVLVQVSYLVSKNIRDTDTIGRWGGEEFVILLPNTSSNKAFIIADDLKQLVSKTDFGINSALTISLGITQYMQNDTKECLIQRADKAMYFIKNNGKNAVKIL</sequence>
<dbReference type="PANTHER" id="PTHR45138:SF9">
    <property type="entry name" value="DIGUANYLATE CYCLASE DGCM-RELATED"/>
    <property type="match status" value="1"/>
</dbReference>
<reference evidence="5 6" key="1">
    <citation type="submission" date="2017-01" db="EMBL/GenBank/DDBJ databases">
        <title>Genome sequencing of Arcobacter sp. LPB0137.</title>
        <authorList>
            <person name="Lee G.-W."/>
            <person name="Yi H."/>
        </authorList>
    </citation>
    <scope>NUCLEOTIDE SEQUENCE [LARGE SCALE GENOMIC DNA]</scope>
    <source>
        <strain evidence="5 6">LPB0137</strain>
    </source>
</reference>
<accession>A0A1P8KPN5</accession>
<dbReference type="OrthoDB" id="5457582at2"/>
<dbReference type="GO" id="GO:0043709">
    <property type="term" value="P:cell adhesion involved in single-species biofilm formation"/>
    <property type="evidence" value="ECO:0007669"/>
    <property type="project" value="TreeGrafter"/>
</dbReference>
<dbReference type="Gene3D" id="3.30.70.270">
    <property type="match status" value="1"/>
</dbReference>
<dbReference type="STRING" id="1850254.LPB137_11930"/>
<gene>
    <name evidence="5" type="ORF">LPB137_11930</name>
</gene>
<dbReference type="RefSeq" id="WP_076088351.1">
    <property type="nucleotide sequence ID" value="NZ_CP019070.1"/>
</dbReference>
<dbReference type="Pfam" id="PF00990">
    <property type="entry name" value="GGDEF"/>
    <property type="match status" value="1"/>
</dbReference>
<evidence type="ECO:0000256" key="2">
    <source>
        <dbReference type="ARBA" id="ARBA00034247"/>
    </source>
</evidence>
<evidence type="ECO:0000256" key="1">
    <source>
        <dbReference type="ARBA" id="ARBA00012528"/>
    </source>
</evidence>
<feature type="domain" description="GGDEF" evidence="4">
    <location>
        <begin position="98"/>
        <end position="225"/>
    </location>
</feature>
<dbReference type="AlphaFoldDB" id="A0A1P8KPN5"/>